<dbReference type="RefSeq" id="XP_018983271.1">
    <property type="nucleotide sequence ID" value="XM_019131976.1"/>
</dbReference>
<dbReference type="Gene3D" id="1.20.1740.10">
    <property type="entry name" value="Amino acid/polyamine transporter I"/>
    <property type="match status" value="1"/>
</dbReference>
<dbReference type="Proteomes" id="UP000094336">
    <property type="component" value="Unassembled WGS sequence"/>
</dbReference>
<keyword evidence="5 6" id="KW-0472">Membrane</keyword>
<feature type="transmembrane region" description="Helical" evidence="6">
    <location>
        <begin position="58"/>
        <end position="82"/>
    </location>
</feature>
<feature type="transmembrane region" description="Helical" evidence="6">
    <location>
        <begin position="208"/>
        <end position="227"/>
    </location>
</feature>
<feature type="transmembrane region" description="Helical" evidence="6">
    <location>
        <begin position="293"/>
        <end position="323"/>
    </location>
</feature>
<dbReference type="STRING" id="984486.A0A1E3QJT9"/>
<keyword evidence="4 6" id="KW-1133">Transmembrane helix</keyword>
<evidence type="ECO:0000256" key="6">
    <source>
        <dbReference type="SAM" id="Phobius"/>
    </source>
</evidence>
<feature type="transmembrane region" description="Helical" evidence="6">
    <location>
        <begin position="133"/>
        <end position="158"/>
    </location>
</feature>
<name>A0A1E3QJT9_9ASCO</name>
<keyword evidence="8" id="KW-1185">Reference proteome</keyword>
<proteinExistence type="predicted"/>
<evidence type="ECO:0000256" key="2">
    <source>
        <dbReference type="ARBA" id="ARBA00022448"/>
    </source>
</evidence>
<keyword evidence="3 6" id="KW-0812">Transmembrane</keyword>
<accession>A0A1E3QJT9</accession>
<feature type="transmembrane region" description="Helical" evidence="6">
    <location>
        <begin position="468"/>
        <end position="488"/>
    </location>
</feature>
<feature type="transmembrane region" description="Helical" evidence="6">
    <location>
        <begin position="370"/>
        <end position="392"/>
    </location>
</feature>
<dbReference type="PANTHER" id="PTHR45649:SF6">
    <property type="entry name" value="GABA-SPECIFIC PERMEASE"/>
    <property type="match status" value="1"/>
</dbReference>
<dbReference type="PANTHER" id="PTHR45649">
    <property type="entry name" value="AMINO-ACID PERMEASE BAT1"/>
    <property type="match status" value="1"/>
</dbReference>
<evidence type="ECO:0000256" key="1">
    <source>
        <dbReference type="ARBA" id="ARBA00004141"/>
    </source>
</evidence>
<dbReference type="EMBL" id="KV454437">
    <property type="protein sequence ID" value="ODQ77943.1"/>
    <property type="molecule type" value="Genomic_DNA"/>
</dbReference>
<evidence type="ECO:0000256" key="5">
    <source>
        <dbReference type="ARBA" id="ARBA00023136"/>
    </source>
</evidence>
<evidence type="ECO:0000256" key="4">
    <source>
        <dbReference type="ARBA" id="ARBA00022989"/>
    </source>
</evidence>
<feature type="transmembrane region" description="Helical" evidence="6">
    <location>
        <begin position="88"/>
        <end position="121"/>
    </location>
</feature>
<organism evidence="7 8">
    <name type="scientific">Babjeviella inositovora NRRL Y-12698</name>
    <dbReference type="NCBI Taxonomy" id="984486"/>
    <lineage>
        <taxon>Eukaryota</taxon>
        <taxon>Fungi</taxon>
        <taxon>Dikarya</taxon>
        <taxon>Ascomycota</taxon>
        <taxon>Saccharomycotina</taxon>
        <taxon>Pichiomycetes</taxon>
        <taxon>Serinales incertae sedis</taxon>
        <taxon>Babjeviella</taxon>
    </lineage>
</organism>
<dbReference type="OrthoDB" id="4476201at2759"/>
<sequence>MIPQKSATSYNHYIHASTTNRSNASRVIDARLATTDNDLLAEIGYKPELKRHFSTLQVFGVAFSIMGLLPSISSVLGIALTGGTVGMIWGWFVASSFILLIGIAMAELGSAMPTSGGLYYWTNYYADDKWRKALSYLVGNTNSLALVGALCSVDYGFASEILSIVVISRDGDFVITPAKTYAVFAACVVSHIFITCSASSKVSRLQTFSVVCNLALVFFFIIALPIGTARSSTESFNDAKYIFGSMETFSGWTPGWQFALCWMPAIWTIGAFDSCVHMSEEAKNATRAVPIGIIGSISACFVLGLVICIVVGACITTDISSVIDTDFGQPMAQVIFNALGKKWAMAFMALIAFCQWLMGASILTAISRQIWAAVVFGGLAALVMGLLCLIGPTASNALFSLAVSGNYLAWGTPIFLRLTFGRDKFVPGKFYMGKTWSPVISWTACAFLLFIIIMVQFPSLPQVGKETMNYTCVITPGVLILSAIYYMVYAKRHYRGPCNTIDDDVIYGSEVDLNSGSLEMGEKKH</sequence>
<feature type="transmembrane region" description="Helical" evidence="6">
    <location>
        <begin position="255"/>
        <end position="272"/>
    </location>
</feature>
<gene>
    <name evidence="7" type="ORF">BABINDRAFT_40474</name>
</gene>
<protein>
    <recommendedName>
        <fullName evidence="9">Amino acid permease/ SLC12A domain-containing protein</fullName>
    </recommendedName>
</protein>
<feature type="transmembrane region" description="Helical" evidence="6">
    <location>
        <begin position="439"/>
        <end position="456"/>
    </location>
</feature>
<evidence type="ECO:0000313" key="7">
    <source>
        <dbReference type="EMBL" id="ODQ77943.1"/>
    </source>
</evidence>
<evidence type="ECO:0008006" key="9">
    <source>
        <dbReference type="Google" id="ProtNLM"/>
    </source>
</evidence>
<dbReference type="Pfam" id="PF13520">
    <property type="entry name" value="AA_permease_2"/>
    <property type="match status" value="1"/>
</dbReference>
<dbReference type="PIRSF" id="PIRSF006060">
    <property type="entry name" value="AA_transporter"/>
    <property type="match status" value="1"/>
</dbReference>
<comment type="subcellular location">
    <subcellularLocation>
        <location evidence="1">Membrane</location>
        <topology evidence="1">Multi-pass membrane protein</topology>
    </subcellularLocation>
</comment>
<dbReference type="GO" id="GO:0022857">
    <property type="term" value="F:transmembrane transporter activity"/>
    <property type="evidence" value="ECO:0007669"/>
    <property type="project" value="InterPro"/>
</dbReference>
<dbReference type="InterPro" id="IPR002293">
    <property type="entry name" value="AA/rel_permease1"/>
</dbReference>
<feature type="transmembrane region" description="Helical" evidence="6">
    <location>
        <begin position="398"/>
        <end position="418"/>
    </location>
</feature>
<evidence type="ECO:0000313" key="8">
    <source>
        <dbReference type="Proteomes" id="UP000094336"/>
    </source>
</evidence>
<keyword evidence="2" id="KW-0813">Transport</keyword>
<dbReference type="GeneID" id="30149829"/>
<dbReference type="AlphaFoldDB" id="A0A1E3QJT9"/>
<feature type="transmembrane region" description="Helical" evidence="6">
    <location>
        <begin position="178"/>
        <end position="196"/>
    </location>
</feature>
<feature type="transmembrane region" description="Helical" evidence="6">
    <location>
        <begin position="343"/>
        <end position="363"/>
    </location>
</feature>
<dbReference type="GO" id="GO:0016020">
    <property type="term" value="C:membrane"/>
    <property type="evidence" value="ECO:0007669"/>
    <property type="project" value="UniProtKB-SubCell"/>
</dbReference>
<evidence type="ECO:0000256" key="3">
    <source>
        <dbReference type="ARBA" id="ARBA00022692"/>
    </source>
</evidence>
<reference evidence="8" key="1">
    <citation type="submission" date="2016-05" db="EMBL/GenBank/DDBJ databases">
        <title>Comparative genomics of biotechnologically important yeasts.</title>
        <authorList>
            <consortium name="DOE Joint Genome Institute"/>
            <person name="Riley R."/>
            <person name="Haridas S."/>
            <person name="Wolfe K.H."/>
            <person name="Lopes M.R."/>
            <person name="Hittinger C.T."/>
            <person name="Goker M."/>
            <person name="Salamov A."/>
            <person name="Wisecaver J."/>
            <person name="Long T.M."/>
            <person name="Aerts A.L."/>
            <person name="Barry K."/>
            <person name="Choi C."/>
            <person name="Clum A."/>
            <person name="Coughlan A.Y."/>
            <person name="Deshpande S."/>
            <person name="Douglass A.P."/>
            <person name="Hanson S.J."/>
            <person name="Klenk H.-P."/>
            <person name="Labutti K."/>
            <person name="Lapidus A."/>
            <person name="Lindquist E."/>
            <person name="Lipzen A."/>
            <person name="Meier-Kolthoff J.P."/>
            <person name="Ohm R.A."/>
            <person name="Otillar R.P."/>
            <person name="Pangilinan J."/>
            <person name="Peng Y."/>
            <person name="Rokas A."/>
            <person name="Rosa C.A."/>
            <person name="Scheuner C."/>
            <person name="Sibirny A.A."/>
            <person name="Slot J.C."/>
            <person name="Stielow J.B."/>
            <person name="Sun H."/>
            <person name="Kurtzman C.P."/>
            <person name="Blackwell M."/>
            <person name="Grigoriev I.V."/>
            <person name="Jeffries T.W."/>
        </authorList>
    </citation>
    <scope>NUCLEOTIDE SEQUENCE [LARGE SCALE GENOMIC DNA]</scope>
    <source>
        <strain evidence="8">NRRL Y-12698</strain>
    </source>
</reference>